<keyword evidence="2" id="KW-1185">Reference proteome</keyword>
<protein>
    <submittedName>
        <fullName evidence="1">Uncharacterized protein</fullName>
    </submittedName>
</protein>
<accession>A0A540NF92</accession>
<sequence>MDLRRRHRRCHLVRQKLENLAGFWRNFKPSYLHHFSTIFDKLYMEMKLGKRRISLYLPKVQKWIGNGSKWARDSWPLLLSQTHDFLVGSTSKLG</sequence>
<comment type="caution">
    <text evidence="1">The sequence shown here is derived from an EMBL/GenBank/DDBJ whole genome shotgun (WGS) entry which is preliminary data.</text>
</comment>
<dbReference type="Proteomes" id="UP000315295">
    <property type="component" value="Unassembled WGS sequence"/>
</dbReference>
<evidence type="ECO:0000313" key="2">
    <source>
        <dbReference type="Proteomes" id="UP000315295"/>
    </source>
</evidence>
<dbReference type="AlphaFoldDB" id="A0A540NF92"/>
<name>A0A540NF92_MALBA</name>
<evidence type="ECO:0000313" key="1">
    <source>
        <dbReference type="EMBL" id="TQE09699.1"/>
    </source>
</evidence>
<organism evidence="1 2">
    <name type="scientific">Malus baccata</name>
    <name type="common">Siberian crab apple</name>
    <name type="synonym">Pyrus baccata</name>
    <dbReference type="NCBI Taxonomy" id="106549"/>
    <lineage>
        <taxon>Eukaryota</taxon>
        <taxon>Viridiplantae</taxon>
        <taxon>Streptophyta</taxon>
        <taxon>Embryophyta</taxon>
        <taxon>Tracheophyta</taxon>
        <taxon>Spermatophyta</taxon>
        <taxon>Magnoliopsida</taxon>
        <taxon>eudicotyledons</taxon>
        <taxon>Gunneridae</taxon>
        <taxon>Pentapetalae</taxon>
        <taxon>rosids</taxon>
        <taxon>fabids</taxon>
        <taxon>Rosales</taxon>
        <taxon>Rosaceae</taxon>
        <taxon>Amygdaloideae</taxon>
        <taxon>Maleae</taxon>
        <taxon>Malus</taxon>
    </lineage>
</organism>
<dbReference type="EMBL" id="VIEB01000053">
    <property type="protein sequence ID" value="TQE09699.1"/>
    <property type="molecule type" value="Genomic_DNA"/>
</dbReference>
<proteinExistence type="predicted"/>
<gene>
    <name evidence="1" type="ORF">C1H46_004656</name>
</gene>
<reference evidence="1 2" key="1">
    <citation type="journal article" date="2019" name="G3 (Bethesda)">
        <title>Sequencing of a Wild Apple (Malus baccata) Genome Unravels the Differences Between Cultivated and Wild Apple Species Regarding Disease Resistance and Cold Tolerance.</title>
        <authorList>
            <person name="Chen X."/>
        </authorList>
    </citation>
    <scope>NUCLEOTIDE SEQUENCE [LARGE SCALE GENOMIC DNA]</scope>
    <source>
        <strain evidence="2">cv. Shandingzi</strain>
        <tissue evidence="1">Leaves</tissue>
    </source>
</reference>